<organism evidence="1 2">
    <name type="scientific">Pisolithus microcarpus 441</name>
    <dbReference type="NCBI Taxonomy" id="765257"/>
    <lineage>
        <taxon>Eukaryota</taxon>
        <taxon>Fungi</taxon>
        <taxon>Dikarya</taxon>
        <taxon>Basidiomycota</taxon>
        <taxon>Agaricomycotina</taxon>
        <taxon>Agaricomycetes</taxon>
        <taxon>Agaricomycetidae</taxon>
        <taxon>Boletales</taxon>
        <taxon>Sclerodermatineae</taxon>
        <taxon>Pisolithaceae</taxon>
        <taxon>Pisolithus</taxon>
    </lineage>
</organism>
<dbReference type="HOGENOM" id="CLU_2278572_0_0_1"/>
<dbReference type="Proteomes" id="UP000054018">
    <property type="component" value="Unassembled WGS sequence"/>
</dbReference>
<protein>
    <submittedName>
        <fullName evidence="1">Uncharacterized protein</fullName>
    </submittedName>
</protein>
<keyword evidence="2" id="KW-1185">Reference proteome</keyword>
<name>A0A0D0AAY2_9AGAM</name>
<evidence type="ECO:0000313" key="1">
    <source>
        <dbReference type="EMBL" id="KIK29173.1"/>
    </source>
</evidence>
<accession>A0A0D0AAY2</accession>
<evidence type="ECO:0000313" key="2">
    <source>
        <dbReference type="Proteomes" id="UP000054018"/>
    </source>
</evidence>
<dbReference type="EMBL" id="KN833690">
    <property type="protein sequence ID" value="KIK29173.1"/>
    <property type="molecule type" value="Genomic_DNA"/>
</dbReference>
<proteinExistence type="predicted"/>
<sequence length="102" mass="11717">MRVGLQWYPLIHLPGILDAEAERGCKKSTEIESKPHEETGIKCFADREHENRPSWIQRVWAGIATRFSTPGTTNWRSHLSRENSDMRCGAIQPESVETVRIE</sequence>
<reference evidence="2" key="2">
    <citation type="submission" date="2015-01" db="EMBL/GenBank/DDBJ databases">
        <title>Evolutionary Origins and Diversification of the Mycorrhizal Mutualists.</title>
        <authorList>
            <consortium name="DOE Joint Genome Institute"/>
            <consortium name="Mycorrhizal Genomics Consortium"/>
            <person name="Kohler A."/>
            <person name="Kuo A."/>
            <person name="Nagy L.G."/>
            <person name="Floudas D."/>
            <person name="Copeland A."/>
            <person name="Barry K.W."/>
            <person name="Cichocki N."/>
            <person name="Veneault-Fourrey C."/>
            <person name="LaButti K."/>
            <person name="Lindquist E.A."/>
            <person name="Lipzen A."/>
            <person name="Lundell T."/>
            <person name="Morin E."/>
            <person name="Murat C."/>
            <person name="Riley R."/>
            <person name="Ohm R."/>
            <person name="Sun H."/>
            <person name="Tunlid A."/>
            <person name="Henrissat B."/>
            <person name="Grigoriev I.V."/>
            <person name="Hibbett D.S."/>
            <person name="Martin F."/>
        </authorList>
    </citation>
    <scope>NUCLEOTIDE SEQUENCE [LARGE SCALE GENOMIC DNA]</scope>
    <source>
        <strain evidence="2">441</strain>
    </source>
</reference>
<gene>
    <name evidence="1" type="ORF">PISMIDRAFT_672586</name>
</gene>
<reference evidence="1 2" key="1">
    <citation type="submission" date="2014-04" db="EMBL/GenBank/DDBJ databases">
        <authorList>
            <consortium name="DOE Joint Genome Institute"/>
            <person name="Kuo A."/>
            <person name="Kohler A."/>
            <person name="Costa M.D."/>
            <person name="Nagy L.G."/>
            <person name="Floudas D."/>
            <person name="Copeland A."/>
            <person name="Barry K.W."/>
            <person name="Cichocki N."/>
            <person name="Veneault-Fourrey C."/>
            <person name="LaButti K."/>
            <person name="Lindquist E.A."/>
            <person name="Lipzen A."/>
            <person name="Lundell T."/>
            <person name="Morin E."/>
            <person name="Murat C."/>
            <person name="Sun H."/>
            <person name="Tunlid A."/>
            <person name="Henrissat B."/>
            <person name="Grigoriev I.V."/>
            <person name="Hibbett D.S."/>
            <person name="Martin F."/>
            <person name="Nordberg H.P."/>
            <person name="Cantor M.N."/>
            <person name="Hua S.X."/>
        </authorList>
    </citation>
    <scope>NUCLEOTIDE SEQUENCE [LARGE SCALE GENOMIC DNA]</scope>
    <source>
        <strain evidence="1 2">441</strain>
    </source>
</reference>
<dbReference type="AlphaFoldDB" id="A0A0D0AAY2"/>